<accession>A0A2P5DGA9</accession>
<evidence type="ECO:0000313" key="2">
    <source>
        <dbReference type="Proteomes" id="UP000237105"/>
    </source>
</evidence>
<evidence type="ECO:0000313" key="1">
    <source>
        <dbReference type="EMBL" id="PON72311.1"/>
    </source>
</evidence>
<dbReference type="AlphaFoldDB" id="A0A2P5DGA9"/>
<gene>
    <name evidence="1" type="ORF">PanWU01x14_067020</name>
</gene>
<organism evidence="1 2">
    <name type="scientific">Parasponia andersonii</name>
    <name type="common">Sponia andersonii</name>
    <dbReference type="NCBI Taxonomy" id="3476"/>
    <lineage>
        <taxon>Eukaryota</taxon>
        <taxon>Viridiplantae</taxon>
        <taxon>Streptophyta</taxon>
        <taxon>Embryophyta</taxon>
        <taxon>Tracheophyta</taxon>
        <taxon>Spermatophyta</taxon>
        <taxon>Magnoliopsida</taxon>
        <taxon>eudicotyledons</taxon>
        <taxon>Gunneridae</taxon>
        <taxon>Pentapetalae</taxon>
        <taxon>rosids</taxon>
        <taxon>fabids</taxon>
        <taxon>Rosales</taxon>
        <taxon>Cannabaceae</taxon>
        <taxon>Parasponia</taxon>
    </lineage>
</organism>
<protein>
    <submittedName>
        <fullName evidence="1">Uncharacterized protein</fullName>
    </submittedName>
</protein>
<reference evidence="2" key="1">
    <citation type="submission" date="2016-06" db="EMBL/GenBank/DDBJ databases">
        <title>Parallel loss of symbiosis genes in relatives of nitrogen-fixing non-legume Parasponia.</title>
        <authorList>
            <person name="Van Velzen R."/>
            <person name="Holmer R."/>
            <person name="Bu F."/>
            <person name="Rutten L."/>
            <person name="Van Zeijl A."/>
            <person name="Liu W."/>
            <person name="Santuari L."/>
            <person name="Cao Q."/>
            <person name="Sharma T."/>
            <person name="Shen D."/>
            <person name="Roswanjaya Y."/>
            <person name="Wardhani T."/>
            <person name="Kalhor M.S."/>
            <person name="Jansen J."/>
            <person name="Van den Hoogen J."/>
            <person name="Gungor B."/>
            <person name="Hartog M."/>
            <person name="Hontelez J."/>
            <person name="Verver J."/>
            <person name="Yang W.-C."/>
            <person name="Schijlen E."/>
            <person name="Repin R."/>
            <person name="Schilthuizen M."/>
            <person name="Schranz E."/>
            <person name="Heidstra R."/>
            <person name="Miyata K."/>
            <person name="Fedorova E."/>
            <person name="Kohlen W."/>
            <person name="Bisseling T."/>
            <person name="Smit S."/>
            <person name="Geurts R."/>
        </authorList>
    </citation>
    <scope>NUCLEOTIDE SEQUENCE [LARGE SCALE GENOMIC DNA]</scope>
    <source>
        <strain evidence="2">cv. WU1-14</strain>
    </source>
</reference>
<name>A0A2P5DGA9_PARAD</name>
<dbReference type="Proteomes" id="UP000237105">
    <property type="component" value="Unassembled WGS sequence"/>
</dbReference>
<dbReference type="EMBL" id="JXTB01000040">
    <property type="protein sequence ID" value="PON72311.1"/>
    <property type="molecule type" value="Genomic_DNA"/>
</dbReference>
<proteinExistence type="predicted"/>
<sequence length="89" mass="10035">MLVYQTITDDESSMDVLYLSAFKKMGLEIQYLKPTITKLHSFTNDSVVPMFACTHFRSAISAENSHGQFHCGGLPKDLQHSPWKTVSLN</sequence>
<keyword evidence="2" id="KW-1185">Reference proteome</keyword>
<comment type="caution">
    <text evidence="1">The sequence shown here is derived from an EMBL/GenBank/DDBJ whole genome shotgun (WGS) entry which is preliminary data.</text>
</comment>